<dbReference type="AlphaFoldDB" id="A0A7D5TPW5"/>
<dbReference type="SUPFAM" id="SSF46785">
    <property type="entry name" value="Winged helix' DNA-binding domain"/>
    <property type="match status" value="1"/>
</dbReference>
<dbReference type="EMBL" id="CP058910">
    <property type="protein sequence ID" value="QLH80032.1"/>
    <property type="molecule type" value="Genomic_DNA"/>
</dbReference>
<dbReference type="InterPro" id="IPR036390">
    <property type="entry name" value="WH_DNA-bd_sf"/>
</dbReference>
<dbReference type="Gene3D" id="1.10.10.10">
    <property type="entry name" value="Winged helix-like DNA-binding domain superfamily/Winged helix DNA-binding domain"/>
    <property type="match status" value="1"/>
</dbReference>
<proteinExistence type="predicted"/>
<evidence type="ECO:0008006" key="3">
    <source>
        <dbReference type="Google" id="ProtNLM"/>
    </source>
</evidence>
<gene>
    <name evidence="1" type="ORF">HZS55_15720</name>
</gene>
<organism evidence="1 2">
    <name type="scientific">Halosimplex rubrum</name>
    <dbReference type="NCBI Taxonomy" id="869889"/>
    <lineage>
        <taxon>Archaea</taxon>
        <taxon>Methanobacteriati</taxon>
        <taxon>Methanobacteriota</taxon>
        <taxon>Stenosarchaea group</taxon>
        <taxon>Halobacteria</taxon>
        <taxon>Halobacteriales</taxon>
        <taxon>Haloarculaceae</taxon>
        <taxon>Halosimplex</taxon>
    </lineage>
</organism>
<reference evidence="1 2" key="1">
    <citation type="submission" date="2020-07" db="EMBL/GenBank/DDBJ databases">
        <title>Halosimplex pelagicum sp. nov. and Halosimplex rubrum sp. nov., isolated from salted brown alga Laminaria, and emended description of the genus Halosimplex.</title>
        <authorList>
            <person name="Cui H."/>
        </authorList>
    </citation>
    <scope>NUCLEOTIDE SEQUENCE [LARGE SCALE GENOMIC DNA]</scope>
    <source>
        <strain evidence="1 2">R27</strain>
    </source>
</reference>
<keyword evidence="2" id="KW-1185">Reference proteome</keyword>
<protein>
    <recommendedName>
        <fullName evidence="3">ArsR family transcriptional regulator</fullName>
    </recommendedName>
</protein>
<sequence>MKLKRPVDFEILGAYSDGEQDVGVNIAERIDYNRSYVNTRLPQLEDYGLLTKVGPSERSGLYRITPKGVAALRLRNEYGEEGYEELVDERAAPIEVHRPRITGDEF</sequence>
<dbReference type="InterPro" id="IPR036388">
    <property type="entry name" value="WH-like_DNA-bd_sf"/>
</dbReference>
<dbReference type="Proteomes" id="UP000509667">
    <property type="component" value="Chromosome"/>
</dbReference>
<evidence type="ECO:0000313" key="2">
    <source>
        <dbReference type="Proteomes" id="UP000509667"/>
    </source>
</evidence>
<dbReference type="KEGG" id="hrr:HZS55_15720"/>
<accession>A0A7D5TPW5</accession>
<name>A0A7D5TPW5_9EURY</name>
<evidence type="ECO:0000313" key="1">
    <source>
        <dbReference type="EMBL" id="QLH80032.1"/>
    </source>
</evidence>